<comment type="caution">
    <text evidence="1">The sequence shown here is derived from an EMBL/GenBank/DDBJ whole genome shotgun (WGS) entry which is preliminary data.</text>
</comment>
<dbReference type="RefSeq" id="WP_103727070.1">
    <property type="nucleotide sequence ID" value="NZ_PQNY01000027.1"/>
</dbReference>
<proteinExistence type="predicted"/>
<evidence type="ECO:0008006" key="3">
    <source>
        <dbReference type="Google" id="ProtNLM"/>
    </source>
</evidence>
<dbReference type="PROSITE" id="PS51257">
    <property type="entry name" value="PROKAR_LIPOPROTEIN"/>
    <property type="match status" value="1"/>
</dbReference>
<dbReference type="EMBL" id="PQNY01000027">
    <property type="protein sequence ID" value="POS00728.1"/>
    <property type="molecule type" value="Genomic_DNA"/>
</dbReference>
<name>A0A2S4N4R9_9FLAO</name>
<accession>A0A2S4N4R9</accession>
<dbReference type="AlphaFoldDB" id="A0A2S4N4R9"/>
<evidence type="ECO:0000313" key="1">
    <source>
        <dbReference type="EMBL" id="POS00728.1"/>
    </source>
</evidence>
<organism evidence="1 2">
    <name type="scientific">Flavobacterium croceum DSM 17960</name>
    <dbReference type="NCBI Taxonomy" id="1121886"/>
    <lineage>
        <taxon>Bacteria</taxon>
        <taxon>Pseudomonadati</taxon>
        <taxon>Bacteroidota</taxon>
        <taxon>Flavobacteriia</taxon>
        <taxon>Flavobacteriales</taxon>
        <taxon>Flavobacteriaceae</taxon>
        <taxon>Flavobacterium</taxon>
    </lineage>
</organism>
<dbReference type="Proteomes" id="UP000237056">
    <property type="component" value="Unassembled WGS sequence"/>
</dbReference>
<protein>
    <recommendedName>
        <fullName evidence="3">Lipoprotein</fullName>
    </recommendedName>
</protein>
<sequence>MKSFTLLFCSFIIFSCNKNIINDESKIIIKCEKIIIQDSIDDNEIAFLISYYNPTEENIDIYANTFSNKKNYKNIGIFIKNRGVEVPLEQFLPDSVFSIQSKSKIKLLYSYGKKCSSWKNIFSKDKAITKQLKKIHLFYKPTKINTNNNKHPIEVNITRCALLSEIYF</sequence>
<gene>
    <name evidence="1" type="ORF">Q361_12715</name>
</gene>
<evidence type="ECO:0000313" key="2">
    <source>
        <dbReference type="Proteomes" id="UP000237056"/>
    </source>
</evidence>
<keyword evidence="2" id="KW-1185">Reference proteome</keyword>
<reference evidence="1 2" key="1">
    <citation type="submission" date="2018-01" db="EMBL/GenBank/DDBJ databases">
        <title>Genomic Encyclopedia of Type Strains, Phase I: the one thousand microbial genomes (KMG-I) project.</title>
        <authorList>
            <person name="Goeker M."/>
        </authorList>
    </citation>
    <scope>NUCLEOTIDE SEQUENCE [LARGE SCALE GENOMIC DNA]</scope>
    <source>
        <strain evidence="1 2">DSM 17960</strain>
    </source>
</reference>